<feature type="chain" id="PRO_5047221964" description="Secreted protein" evidence="1">
    <location>
        <begin position="20"/>
        <end position="117"/>
    </location>
</feature>
<keyword evidence="3" id="KW-1185">Reference proteome</keyword>
<evidence type="ECO:0000256" key="1">
    <source>
        <dbReference type="SAM" id="SignalP"/>
    </source>
</evidence>
<name>A0ABV0ST02_9TELE</name>
<reference evidence="2 3" key="1">
    <citation type="submission" date="2021-06" db="EMBL/GenBank/DDBJ databases">
        <authorList>
            <person name="Palmer J.M."/>
        </authorList>
    </citation>
    <scope>NUCLEOTIDE SEQUENCE [LARGE SCALE GENOMIC DNA]</scope>
    <source>
        <strain evidence="3">if_2019</strain>
        <tissue evidence="2">Muscle</tissue>
    </source>
</reference>
<sequence length="117" mass="13192">MFLLFSLVLSLSSSLRVCGFSSAVRFLLPGKIPPFHGNPGGSTLWSGVRTRERCRSSHMTEEVEHLPETAESGTIGFQTHVVWNTGSRGWIFTFLILWLQMKILFNRKLPGFGYMSL</sequence>
<comment type="caution">
    <text evidence="2">The sequence shown here is derived from an EMBL/GenBank/DDBJ whole genome shotgun (WGS) entry which is preliminary data.</text>
</comment>
<dbReference type="Proteomes" id="UP001482620">
    <property type="component" value="Unassembled WGS sequence"/>
</dbReference>
<organism evidence="2 3">
    <name type="scientific">Ilyodon furcidens</name>
    <name type="common">goldbreast splitfin</name>
    <dbReference type="NCBI Taxonomy" id="33524"/>
    <lineage>
        <taxon>Eukaryota</taxon>
        <taxon>Metazoa</taxon>
        <taxon>Chordata</taxon>
        <taxon>Craniata</taxon>
        <taxon>Vertebrata</taxon>
        <taxon>Euteleostomi</taxon>
        <taxon>Actinopterygii</taxon>
        <taxon>Neopterygii</taxon>
        <taxon>Teleostei</taxon>
        <taxon>Neoteleostei</taxon>
        <taxon>Acanthomorphata</taxon>
        <taxon>Ovalentaria</taxon>
        <taxon>Atherinomorphae</taxon>
        <taxon>Cyprinodontiformes</taxon>
        <taxon>Goodeidae</taxon>
        <taxon>Ilyodon</taxon>
    </lineage>
</organism>
<accession>A0ABV0ST02</accession>
<evidence type="ECO:0000313" key="3">
    <source>
        <dbReference type="Proteomes" id="UP001482620"/>
    </source>
</evidence>
<feature type="signal peptide" evidence="1">
    <location>
        <begin position="1"/>
        <end position="19"/>
    </location>
</feature>
<evidence type="ECO:0008006" key="4">
    <source>
        <dbReference type="Google" id="ProtNLM"/>
    </source>
</evidence>
<proteinExistence type="predicted"/>
<evidence type="ECO:0000313" key="2">
    <source>
        <dbReference type="EMBL" id="MEQ2222951.1"/>
    </source>
</evidence>
<protein>
    <recommendedName>
        <fullName evidence="4">Secreted protein</fullName>
    </recommendedName>
</protein>
<gene>
    <name evidence="2" type="ORF">ILYODFUR_031798</name>
</gene>
<dbReference type="EMBL" id="JAHRIQ010005005">
    <property type="protein sequence ID" value="MEQ2222951.1"/>
    <property type="molecule type" value="Genomic_DNA"/>
</dbReference>
<keyword evidence="1" id="KW-0732">Signal</keyword>